<dbReference type="EMBL" id="MNUU01000006">
    <property type="protein sequence ID" value="OIO08594.1"/>
    <property type="molecule type" value="Genomic_DNA"/>
</dbReference>
<proteinExistence type="predicted"/>
<dbReference type="Proteomes" id="UP000183192">
    <property type="component" value="Unassembled WGS sequence"/>
</dbReference>
<comment type="caution">
    <text evidence="1">The sequence shown here is derived from an EMBL/GenBank/DDBJ whole genome shotgun (WGS) entry which is preliminary data.</text>
</comment>
<sequence>MHNQLQKIINLIKKTGDRIIIFDNANADNSYVIMDYNEYEKLIIGKSEVRGLTKNELLDKINRNIAIWKSDKDFDNLNSFYDIKGDNDNININNDADYIEKDFLISFKNEIDKKVDNKSRKEKNNNWSIPKVIKQSAEEVIDEDKRYLEEIPY</sequence>
<name>A0A1J4T9Z8_9BACT</name>
<reference evidence="1 2" key="1">
    <citation type="journal article" date="2016" name="Environ. Microbiol.">
        <title>Genomic resolution of a cold subsurface aquifer community provides metabolic insights for novel microbes adapted to high CO concentrations.</title>
        <authorList>
            <person name="Probst A.J."/>
            <person name="Castelle C.J."/>
            <person name="Singh A."/>
            <person name="Brown C.T."/>
            <person name="Anantharaman K."/>
            <person name="Sharon I."/>
            <person name="Hug L.A."/>
            <person name="Burstein D."/>
            <person name="Emerson J.B."/>
            <person name="Thomas B.C."/>
            <person name="Banfield J.F."/>
        </authorList>
    </citation>
    <scope>NUCLEOTIDE SEQUENCE [LARGE SCALE GENOMIC DNA]</scope>
    <source>
        <strain evidence="1">CG1_02_37_44</strain>
    </source>
</reference>
<organism evidence="1 2">
    <name type="scientific">Candidatus Falkowbacteria bacterium CG1_02_37_44</name>
    <dbReference type="NCBI Taxonomy" id="1805146"/>
    <lineage>
        <taxon>Bacteria</taxon>
        <taxon>Candidatus Falkowiibacteriota</taxon>
    </lineage>
</organism>
<dbReference type="AlphaFoldDB" id="A0A1J4T9Z8"/>
<gene>
    <name evidence="1" type="ORF">AUJ27_00445</name>
</gene>
<evidence type="ECO:0000313" key="2">
    <source>
        <dbReference type="Proteomes" id="UP000183192"/>
    </source>
</evidence>
<dbReference type="STRING" id="1805146.AUJ27_00445"/>
<protein>
    <submittedName>
        <fullName evidence="1">Uncharacterized protein</fullName>
    </submittedName>
</protein>
<evidence type="ECO:0000313" key="1">
    <source>
        <dbReference type="EMBL" id="OIO08594.1"/>
    </source>
</evidence>
<accession>A0A1J4T9Z8</accession>